<evidence type="ECO:0000259" key="8">
    <source>
        <dbReference type="Pfam" id="PF06632"/>
    </source>
</evidence>
<dbReference type="STRING" id="244447.ENSCSEP00000018942"/>
<dbReference type="PANTHER" id="PTHR28559">
    <property type="entry name" value="DNA REPAIR PROTEIN XRCC4"/>
    <property type="match status" value="1"/>
</dbReference>
<dbReference type="OMA" id="SAGFWIN"/>
<evidence type="ECO:0000256" key="4">
    <source>
        <dbReference type="ARBA" id="ARBA00023204"/>
    </source>
</evidence>
<dbReference type="InterPro" id="IPR014751">
    <property type="entry name" value="XRCC4-like_C"/>
</dbReference>
<dbReference type="Gene3D" id="2.170.210.10">
    <property type="entry name" value="DNA double-strand break repair and VJ recombination XRCC4, N-terminal"/>
    <property type="match status" value="1"/>
</dbReference>
<dbReference type="Proteomes" id="UP000265120">
    <property type="component" value="Chromosome Z"/>
</dbReference>
<organism evidence="9 10">
    <name type="scientific">Cynoglossus semilaevis</name>
    <name type="common">Tongue sole</name>
    <dbReference type="NCBI Taxonomy" id="244447"/>
    <lineage>
        <taxon>Eukaryota</taxon>
        <taxon>Metazoa</taxon>
        <taxon>Chordata</taxon>
        <taxon>Craniata</taxon>
        <taxon>Vertebrata</taxon>
        <taxon>Euteleostomi</taxon>
        <taxon>Actinopterygii</taxon>
        <taxon>Neopterygii</taxon>
        <taxon>Teleostei</taxon>
        <taxon>Neoteleostei</taxon>
        <taxon>Acanthomorphata</taxon>
        <taxon>Carangaria</taxon>
        <taxon>Pleuronectiformes</taxon>
        <taxon>Pleuronectoidei</taxon>
        <taxon>Cynoglossidae</taxon>
        <taxon>Cynoglossinae</taxon>
        <taxon>Cynoglossus</taxon>
    </lineage>
</organism>
<proteinExistence type="inferred from homology"/>
<evidence type="ECO:0000256" key="3">
    <source>
        <dbReference type="ARBA" id="ARBA00023172"/>
    </source>
</evidence>
<keyword evidence="2" id="KW-0227">DNA damage</keyword>
<dbReference type="PANTHER" id="PTHR28559:SF1">
    <property type="entry name" value="DNA REPAIR PROTEIN XRCC4"/>
    <property type="match status" value="1"/>
</dbReference>
<dbReference type="AlphaFoldDB" id="A0A3P8VX89"/>
<evidence type="ECO:0000313" key="9">
    <source>
        <dbReference type="Ensembl" id="ENSCSEP00000018942.1"/>
    </source>
</evidence>
<sequence>MSGTVRQITINTDPSTPYFLRVDWAVYLGAGFTLVLTDGCSAWVGEVSEDDVTKEAEDLGITRERYVKDLLQALTIGDDGREGGNKAVYSFQLAPDHCQLSYQKICNDVTVGSVDLQAAPDPLELNQEIISQSIKRNTHLESKNKKLMEENHRLKKEHQHILVE</sequence>
<dbReference type="GeneTree" id="ENSGT00940000166544"/>
<dbReference type="InterPro" id="IPR053961">
    <property type="entry name" value="XRCC4_N"/>
</dbReference>
<dbReference type="SUPFAM" id="SSF50809">
    <property type="entry name" value="XRCC4, N-terminal domain"/>
    <property type="match status" value="1"/>
</dbReference>
<keyword evidence="3" id="KW-0233">DNA recombination</keyword>
<dbReference type="Ensembl" id="ENSCSET00000019176.1">
    <property type="protein sequence ID" value="ENSCSEP00000018942.1"/>
    <property type="gene ID" value="ENSCSEG00000012123.1"/>
</dbReference>
<evidence type="ECO:0000256" key="2">
    <source>
        <dbReference type="ARBA" id="ARBA00022763"/>
    </source>
</evidence>
<dbReference type="GO" id="GO:0006303">
    <property type="term" value="P:double-strand break repair via nonhomologous end joining"/>
    <property type="evidence" value="ECO:0007669"/>
    <property type="project" value="TreeGrafter"/>
</dbReference>
<protein>
    <recommendedName>
        <fullName evidence="8">XRCC4 N-terminal domain-containing protein</fullName>
    </recommendedName>
</protein>
<dbReference type="GO" id="GO:0010165">
    <property type="term" value="P:response to X-ray"/>
    <property type="evidence" value="ECO:0007669"/>
    <property type="project" value="TreeGrafter"/>
</dbReference>
<dbReference type="InterPro" id="IPR009089">
    <property type="entry name" value="XRCC4_N_sf"/>
</dbReference>
<dbReference type="GO" id="GO:0032807">
    <property type="term" value="C:DNA ligase IV complex"/>
    <property type="evidence" value="ECO:0007669"/>
    <property type="project" value="TreeGrafter"/>
</dbReference>
<evidence type="ECO:0000256" key="5">
    <source>
        <dbReference type="ARBA" id="ARBA00023242"/>
    </source>
</evidence>
<accession>A0A3P8VX89</accession>
<evidence type="ECO:0000256" key="7">
    <source>
        <dbReference type="SAM" id="Coils"/>
    </source>
</evidence>
<keyword evidence="7" id="KW-0175">Coiled coil</keyword>
<evidence type="ECO:0000313" key="10">
    <source>
        <dbReference type="Proteomes" id="UP000265120"/>
    </source>
</evidence>
<name>A0A3P8VX89_CYNSE</name>
<dbReference type="Pfam" id="PF06632">
    <property type="entry name" value="XRCC4"/>
    <property type="match status" value="1"/>
</dbReference>
<feature type="coiled-coil region" evidence="7">
    <location>
        <begin position="130"/>
        <end position="164"/>
    </location>
</feature>
<dbReference type="InterPro" id="IPR038051">
    <property type="entry name" value="XRCC4-like_N_sf"/>
</dbReference>
<dbReference type="InParanoid" id="A0A3P8VX89"/>
<dbReference type="Gene3D" id="1.20.5.370">
    <property type="match status" value="1"/>
</dbReference>
<keyword evidence="10" id="KW-1185">Reference proteome</keyword>
<reference evidence="9" key="3">
    <citation type="submission" date="2025-09" db="UniProtKB">
        <authorList>
            <consortium name="Ensembl"/>
        </authorList>
    </citation>
    <scope>IDENTIFICATION</scope>
</reference>
<dbReference type="GO" id="GO:0005958">
    <property type="term" value="C:DNA-dependent protein kinase-DNA ligase 4 complex"/>
    <property type="evidence" value="ECO:0007669"/>
    <property type="project" value="TreeGrafter"/>
</dbReference>
<feature type="domain" description="XRCC4 N-terminal" evidence="8">
    <location>
        <begin position="17"/>
        <end position="115"/>
    </location>
</feature>
<evidence type="ECO:0000256" key="6">
    <source>
        <dbReference type="ARBA" id="ARBA00025728"/>
    </source>
</evidence>
<comment type="subcellular location">
    <subcellularLocation>
        <location evidence="1">Nucleus</location>
    </subcellularLocation>
</comment>
<dbReference type="GO" id="GO:0003677">
    <property type="term" value="F:DNA binding"/>
    <property type="evidence" value="ECO:0007669"/>
    <property type="project" value="InterPro"/>
</dbReference>
<keyword evidence="4" id="KW-0234">DNA repair</keyword>
<keyword evidence="5" id="KW-0539">Nucleus</keyword>
<evidence type="ECO:0000256" key="1">
    <source>
        <dbReference type="ARBA" id="ARBA00004123"/>
    </source>
</evidence>
<dbReference type="SUPFAM" id="SSF58022">
    <property type="entry name" value="XRCC4, C-terminal oligomerization domain"/>
    <property type="match status" value="1"/>
</dbReference>
<comment type="similarity">
    <text evidence="6">Belongs to the XRCC4-XLF family. XRCC4 subfamily.</text>
</comment>
<reference evidence="9" key="2">
    <citation type="submission" date="2025-08" db="UniProtKB">
        <authorList>
            <consortium name="Ensembl"/>
        </authorList>
    </citation>
    <scope>IDENTIFICATION</scope>
</reference>
<dbReference type="CDD" id="cd22283">
    <property type="entry name" value="HD_XRCC4_N"/>
    <property type="match status" value="1"/>
</dbReference>
<dbReference type="GO" id="GO:0033152">
    <property type="term" value="P:immunoglobulin V(D)J recombination"/>
    <property type="evidence" value="ECO:0007669"/>
    <property type="project" value="TreeGrafter"/>
</dbReference>
<reference evidence="9 10" key="1">
    <citation type="journal article" date="2014" name="Nat. Genet.">
        <title>Whole-genome sequence of a flatfish provides insights into ZW sex chromosome evolution and adaptation to a benthic lifestyle.</title>
        <authorList>
            <person name="Chen S."/>
            <person name="Zhang G."/>
            <person name="Shao C."/>
            <person name="Huang Q."/>
            <person name="Liu G."/>
            <person name="Zhang P."/>
            <person name="Song W."/>
            <person name="An N."/>
            <person name="Chalopin D."/>
            <person name="Volff J.N."/>
            <person name="Hong Y."/>
            <person name="Li Q."/>
            <person name="Sha Z."/>
            <person name="Zhou H."/>
            <person name="Xie M."/>
            <person name="Yu Q."/>
            <person name="Liu Y."/>
            <person name="Xiang H."/>
            <person name="Wang N."/>
            <person name="Wu K."/>
            <person name="Yang C."/>
            <person name="Zhou Q."/>
            <person name="Liao X."/>
            <person name="Yang L."/>
            <person name="Hu Q."/>
            <person name="Zhang J."/>
            <person name="Meng L."/>
            <person name="Jin L."/>
            <person name="Tian Y."/>
            <person name="Lian J."/>
            <person name="Yang J."/>
            <person name="Miao G."/>
            <person name="Liu S."/>
            <person name="Liang Z."/>
            <person name="Yan F."/>
            <person name="Li Y."/>
            <person name="Sun B."/>
            <person name="Zhang H."/>
            <person name="Zhang J."/>
            <person name="Zhu Y."/>
            <person name="Du M."/>
            <person name="Zhao Y."/>
            <person name="Schartl M."/>
            <person name="Tang Q."/>
            <person name="Wang J."/>
        </authorList>
    </citation>
    <scope>NUCLEOTIDE SEQUENCE</scope>
</reference>
<dbReference type="InterPro" id="IPR010585">
    <property type="entry name" value="DNA_repair_prot_XRCC4"/>
</dbReference>